<gene>
    <name evidence="6" type="primary">ybaK</name>
    <name evidence="6" type="ORF">IT775_17675</name>
</gene>
<dbReference type="PANTHER" id="PTHR30411:SF0">
    <property type="entry name" value="CYS-TRNA(PRO)_CYS-TRNA(CYS) DEACYLASE YBAK"/>
    <property type="match status" value="1"/>
</dbReference>
<evidence type="ECO:0000256" key="4">
    <source>
        <dbReference type="PIRNR" id="PIRNR006181"/>
    </source>
</evidence>
<dbReference type="CDD" id="cd00002">
    <property type="entry name" value="YbaK_deacylase"/>
    <property type="match status" value="1"/>
</dbReference>
<reference evidence="6 7" key="1">
    <citation type="journal article" date="2021" name="Arch. Microbiol.">
        <title>Thalassobius aquimarinus sp. nov., isolated from the Sea of Japan seashore.</title>
        <authorList>
            <person name="Kurilenko V.V."/>
            <person name="Romanenko L.A."/>
            <person name="Chernysheva N.Y."/>
            <person name="Velansky P.V."/>
            <person name="Tekutyeva L.A."/>
            <person name="Isaeva M.P."/>
            <person name="Mikhailov V.V."/>
        </authorList>
    </citation>
    <scope>NUCLEOTIDE SEQUENCE [LARGE SCALE GENOMIC DNA]</scope>
    <source>
        <strain evidence="6 7">KMM 8518</strain>
    </source>
</reference>
<feature type="domain" description="YbaK/aminoacyl-tRNA synthetase-associated" evidence="5">
    <location>
        <begin position="35"/>
        <end position="146"/>
    </location>
</feature>
<dbReference type="Pfam" id="PF04073">
    <property type="entry name" value="tRNA_edit"/>
    <property type="match status" value="1"/>
</dbReference>
<dbReference type="Gene3D" id="3.90.960.10">
    <property type="entry name" value="YbaK/aminoacyl-tRNA synthetase-associated domain"/>
    <property type="match status" value="1"/>
</dbReference>
<dbReference type="Proteomes" id="UP001195941">
    <property type="component" value="Unassembled WGS sequence"/>
</dbReference>
<evidence type="ECO:0000256" key="3">
    <source>
        <dbReference type="ARBA" id="ARBA00023239"/>
    </source>
</evidence>
<keyword evidence="3 4" id="KW-0456">Lyase</keyword>
<sequence>MARGTPATQALKKAGMSFELVEYEYVSGAARIGLQAAEVMQVPASRVFKTLMVEVDGKPACAIQPSDAEADMKALAKAFGAKSARMMKPEAAERMTGYKVGGISPLGQRKRVPTPLEASAEAHESIYINGGKRGLQIRLDPRALARELGCLVAAFVR</sequence>
<protein>
    <recommendedName>
        <fullName evidence="4">Cys-tRNA(Pro)/Cys-tRNA(Cys) deacylase</fullName>
        <ecNumber evidence="4">4.2.-.-</ecNumber>
    </recommendedName>
</protein>
<evidence type="ECO:0000313" key="7">
    <source>
        <dbReference type="Proteomes" id="UP001195941"/>
    </source>
</evidence>
<dbReference type="RefSeq" id="WP_212702576.1">
    <property type="nucleotide sequence ID" value="NZ_JADMKU010000021.1"/>
</dbReference>
<dbReference type="EMBL" id="JADMKU010000021">
    <property type="protein sequence ID" value="MBR9652951.1"/>
    <property type="molecule type" value="Genomic_DNA"/>
</dbReference>
<comment type="caution">
    <text evidence="6">The sequence shown here is derived from an EMBL/GenBank/DDBJ whole genome shotgun (WGS) entry which is preliminary data.</text>
</comment>
<name>A0ABS5HVI3_9RHOB</name>
<keyword evidence="2 4" id="KW-0648">Protein biosynthesis</keyword>
<organism evidence="6 7">
    <name type="scientific">Thalassovita aquimarina</name>
    <dbReference type="NCBI Taxonomy" id="2785917"/>
    <lineage>
        <taxon>Bacteria</taxon>
        <taxon>Pseudomonadati</taxon>
        <taxon>Pseudomonadota</taxon>
        <taxon>Alphaproteobacteria</taxon>
        <taxon>Rhodobacterales</taxon>
        <taxon>Roseobacteraceae</taxon>
        <taxon>Thalassovita</taxon>
    </lineage>
</organism>
<dbReference type="InterPro" id="IPR007214">
    <property type="entry name" value="YbaK/aa-tRNA-synth-assoc-dom"/>
</dbReference>
<keyword evidence="7" id="KW-1185">Reference proteome</keyword>
<dbReference type="NCBIfam" id="TIGR00011">
    <property type="entry name" value="YbaK_EbsC"/>
    <property type="match status" value="1"/>
</dbReference>
<proteinExistence type="inferred from homology"/>
<comment type="similarity">
    <text evidence="1 4">Belongs to the prolyl-tRNA editing family. YbaK/EbsC subfamily.</text>
</comment>
<accession>A0ABS5HVI3</accession>
<evidence type="ECO:0000259" key="5">
    <source>
        <dbReference type="Pfam" id="PF04073"/>
    </source>
</evidence>
<dbReference type="EC" id="4.2.-.-" evidence="4"/>
<dbReference type="InterPro" id="IPR004369">
    <property type="entry name" value="Prolyl-tRNA_editing_YbaK/EbsC"/>
</dbReference>
<evidence type="ECO:0000256" key="1">
    <source>
        <dbReference type="ARBA" id="ARBA00009798"/>
    </source>
</evidence>
<dbReference type="SUPFAM" id="SSF55826">
    <property type="entry name" value="YbaK/ProRS associated domain"/>
    <property type="match status" value="1"/>
</dbReference>
<dbReference type="PIRSF" id="PIRSF006181">
    <property type="entry name" value="EbsC_YbaK"/>
    <property type="match status" value="1"/>
</dbReference>
<dbReference type="InterPro" id="IPR036754">
    <property type="entry name" value="YbaK/aa-tRNA-synt-asso_dom_sf"/>
</dbReference>
<evidence type="ECO:0000313" key="6">
    <source>
        <dbReference type="EMBL" id="MBR9652951.1"/>
    </source>
</evidence>
<dbReference type="PANTHER" id="PTHR30411">
    <property type="entry name" value="CYTOPLASMIC PROTEIN"/>
    <property type="match status" value="1"/>
</dbReference>
<evidence type="ECO:0000256" key="2">
    <source>
        <dbReference type="ARBA" id="ARBA00022917"/>
    </source>
</evidence>